<dbReference type="AlphaFoldDB" id="A0A8J7PHE0"/>
<accession>A0A8J7PHE0</accession>
<name>A0A8J7PHE0_9BACT</name>
<sequence length="206" mass="23179">MLIKDIGLIDKILLPPGFIEGEKEFAERGDSWSIEYHPEDPAEKETTRLAFYYRGRVASTSDTALFRELMDGESRNLLSTYNAGSPEVTDLIARLINILGNLGDNQYTRFQTGLSGAGFHLHSLDIAIYGARKMLVATGYFHNFAGVPTNYFKGCFFDGTPHAPKAQLEEIYLESKDLKVFEKYLPPFERCLLSIHWQANKTSVTG</sequence>
<dbReference type="EMBL" id="JAFLCK010000009">
    <property type="protein sequence ID" value="MBN8660258.1"/>
    <property type="molecule type" value="Genomic_DNA"/>
</dbReference>
<organism evidence="1 2">
    <name type="scientific">Candidatus Obscuribacter phosphatis</name>
    <dbReference type="NCBI Taxonomy" id="1906157"/>
    <lineage>
        <taxon>Bacteria</taxon>
        <taxon>Bacillati</taxon>
        <taxon>Candidatus Melainabacteria</taxon>
        <taxon>Candidatus Obscuribacterales</taxon>
        <taxon>Candidatus Obscuribacteraceae</taxon>
        <taxon>Candidatus Obscuribacter</taxon>
    </lineage>
</organism>
<evidence type="ECO:0000313" key="2">
    <source>
        <dbReference type="Proteomes" id="UP000664277"/>
    </source>
</evidence>
<reference evidence="1" key="1">
    <citation type="submission" date="2021-02" db="EMBL/GenBank/DDBJ databases">
        <title>Genome-Resolved Metagenomics of a Microbial Community Performing Photosynthetic Biological Nutrient Removal.</title>
        <authorList>
            <person name="Mcdaniel E.A."/>
        </authorList>
    </citation>
    <scope>NUCLEOTIDE SEQUENCE</scope>
    <source>
        <strain evidence="1">UWPOB_OBS1</strain>
    </source>
</reference>
<proteinExistence type="predicted"/>
<gene>
    <name evidence="1" type="ORF">J0M35_07835</name>
</gene>
<dbReference type="Proteomes" id="UP000664277">
    <property type="component" value="Unassembled WGS sequence"/>
</dbReference>
<comment type="caution">
    <text evidence="1">The sequence shown here is derived from an EMBL/GenBank/DDBJ whole genome shotgun (WGS) entry which is preliminary data.</text>
</comment>
<evidence type="ECO:0000313" key="1">
    <source>
        <dbReference type="EMBL" id="MBN8660258.1"/>
    </source>
</evidence>
<protein>
    <submittedName>
        <fullName evidence="1">Uncharacterized protein</fullName>
    </submittedName>
</protein>